<dbReference type="PROSITE" id="PS51257">
    <property type="entry name" value="PROKAR_LIPOPROTEIN"/>
    <property type="match status" value="1"/>
</dbReference>
<proteinExistence type="predicted"/>
<dbReference type="AlphaFoldDB" id="A0A0F9I0W5"/>
<name>A0A0F9I0W5_9ZZZZ</name>
<protein>
    <submittedName>
        <fullName evidence="1">Uncharacterized protein</fullName>
    </submittedName>
</protein>
<organism evidence="1">
    <name type="scientific">marine sediment metagenome</name>
    <dbReference type="NCBI Taxonomy" id="412755"/>
    <lineage>
        <taxon>unclassified sequences</taxon>
        <taxon>metagenomes</taxon>
        <taxon>ecological metagenomes</taxon>
    </lineage>
</organism>
<dbReference type="EMBL" id="LAZR01013579">
    <property type="protein sequence ID" value="KKM21306.1"/>
    <property type="molecule type" value="Genomic_DNA"/>
</dbReference>
<reference evidence="1" key="1">
    <citation type="journal article" date="2015" name="Nature">
        <title>Complex archaea that bridge the gap between prokaryotes and eukaryotes.</title>
        <authorList>
            <person name="Spang A."/>
            <person name="Saw J.H."/>
            <person name="Jorgensen S.L."/>
            <person name="Zaremba-Niedzwiedzka K."/>
            <person name="Martijn J."/>
            <person name="Lind A.E."/>
            <person name="van Eijk R."/>
            <person name="Schleper C."/>
            <person name="Guy L."/>
            <person name="Ettema T.J."/>
        </authorList>
    </citation>
    <scope>NUCLEOTIDE SEQUENCE</scope>
</reference>
<evidence type="ECO:0000313" key="1">
    <source>
        <dbReference type="EMBL" id="KKM21306.1"/>
    </source>
</evidence>
<sequence length="149" mass="16407">MSKRTQTIIASVLILGLAALFGCSAFQDALIPCYVPPASMDYADANATSFFPWTTIFDARRIDMKMDFVHRLNQLQDNLKYGFLKGLNAFHIQAAEEMQAAIFSPEGPIGLLLPTIMGTGIGALLIKRPGDKSKKEVELEANNRKETNV</sequence>
<comment type="caution">
    <text evidence="1">The sequence shown here is derived from an EMBL/GenBank/DDBJ whole genome shotgun (WGS) entry which is preliminary data.</text>
</comment>
<gene>
    <name evidence="1" type="ORF">LCGC14_1636790</name>
</gene>
<accession>A0A0F9I0W5</accession>